<dbReference type="GO" id="GO:0035485">
    <property type="term" value="F:adenine/guanine mispair binding"/>
    <property type="evidence" value="ECO:0007669"/>
    <property type="project" value="TreeGrafter"/>
</dbReference>
<evidence type="ECO:0000256" key="2">
    <source>
        <dbReference type="ARBA" id="ARBA00008343"/>
    </source>
</evidence>
<dbReference type="InterPro" id="IPR044298">
    <property type="entry name" value="MIG/MutY"/>
</dbReference>
<dbReference type="Gene3D" id="1.10.340.30">
    <property type="entry name" value="Hypothetical protein, domain 2"/>
    <property type="match status" value="1"/>
</dbReference>
<keyword evidence="9" id="KW-0326">Glycosidase</keyword>
<comment type="similarity">
    <text evidence="2">Belongs to the Nth/MutY family.</text>
</comment>
<dbReference type="Gene3D" id="1.10.1670.10">
    <property type="entry name" value="Helix-hairpin-Helix base-excision DNA repair enzymes (C-terminal)"/>
    <property type="match status" value="1"/>
</dbReference>
<evidence type="ECO:0000256" key="6">
    <source>
        <dbReference type="ARBA" id="ARBA00023004"/>
    </source>
</evidence>
<reference evidence="12" key="1">
    <citation type="submission" date="2017-09" db="EMBL/GenBank/DDBJ databases">
        <title>Depth-based differentiation of microbial function through sediment-hosted aquifers and enrichment of novel symbionts in the deep terrestrial subsurface.</title>
        <authorList>
            <person name="Probst A.J."/>
            <person name="Ladd B."/>
            <person name="Jarett J.K."/>
            <person name="Geller-Mcgrath D.E."/>
            <person name="Sieber C.M.K."/>
            <person name="Emerson J.B."/>
            <person name="Anantharaman K."/>
            <person name="Thomas B.C."/>
            <person name="Malmstrom R."/>
            <person name="Stieglmeier M."/>
            <person name="Klingl A."/>
            <person name="Woyke T."/>
            <person name="Ryan C.M."/>
            <person name="Banfield J.F."/>
        </authorList>
    </citation>
    <scope>NUCLEOTIDE SEQUENCE [LARGE SCALE GENOMIC DNA]</scope>
</reference>
<evidence type="ECO:0000313" key="12">
    <source>
        <dbReference type="Proteomes" id="UP000229554"/>
    </source>
</evidence>
<keyword evidence="6" id="KW-0408">Iron</keyword>
<evidence type="ECO:0000256" key="9">
    <source>
        <dbReference type="ARBA" id="ARBA00023295"/>
    </source>
</evidence>
<dbReference type="InterPro" id="IPR023170">
    <property type="entry name" value="HhH_base_excis_C"/>
</dbReference>
<dbReference type="InterPro" id="IPR011257">
    <property type="entry name" value="DNA_glycosylase"/>
</dbReference>
<dbReference type="CDD" id="cd00056">
    <property type="entry name" value="ENDO3c"/>
    <property type="match status" value="1"/>
</dbReference>
<keyword evidence="7" id="KW-0411">Iron-sulfur</keyword>
<accession>A0A2M8KT51</accession>
<organism evidence="11 12">
    <name type="scientific">Candidatus Roizmanbacteria bacterium CG10_big_fil_rev_8_21_14_0_10_39_6</name>
    <dbReference type="NCBI Taxonomy" id="1974853"/>
    <lineage>
        <taxon>Bacteria</taxon>
        <taxon>Candidatus Roizmaniibacteriota</taxon>
    </lineage>
</organism>
<dbReference type="GO" id="GO:0006298">
    <property type="term" value="P:mismatch repair"/>
    <property type="evidence" value="ECO:0007669"/>
    <property type="project" value="TreeGrafter"/>
</dbReference>
<keyword evidence="11" id="KW-0540">Nuclease</keyword>
<dbReference type="GO" id="GO:0006284">
    <property type="term" value="P:base-excision repair"/>
    <property type="evidence" value="ECO:0007669"/>
    <property type="project" value="InterPro"/>
</dbReference>
<dbReference type="EMBL" id="PFED01000054">
    <property type="protein sequence ID" value="PJE63099.1"/>
    <property type="molecule type" value="Genomic_DNA"/>
</dbReference>
<dbReference type="SMART" id="SM00478">
    <property type="entry name" value="ENDO3c"/>
    <property type="match status" value="1"/>
</dbReference>
<keyword evidence="3" id="KW-0479">Metal-binding</keyword>
<evidence type="ECO:0000313" key="11">
    <source>
        <dbReference type="EMBL" id="PJE63099.1"/>
    </source>
</evidence>
<evidence type="ECO:0000259" key="10">
    <source>
        <dbReference type="SMART" id="SM00478"/>
    </source>
</evidence>
<dbReference type="GO" id="GO:0051536">
    <property type="term" value="F:iron-sulfur cluster binding"/>
    <property type="evidence" value="ECO:0007669"/>
    <property type="project" value="UniProtKB-KW"/>
</dbReference>
<evidence type="ECO:0000256" key="1">
    <source>
        <dbReference type="ARBA" id="ARBA00001966"/>
    </source>
</evidence>
<dbReference type="GO" id="GO:0000701">
    <property type="term" value="F:purine-specific mismatch base pair DNA N-glycosylase activity"/>
    <property type="evidence" value="ECO:0007669"/>
    <property type="project" value="TreeGrafter"/>
</dbReference>
<dbReference type="PANTHER" id="PTHR42944">
    <property type="entry name" value="ADENINE DNA GLYCOSYLASE"/>
    <property type="match status" value="1"/>
</dbReference>
<dbReference type="AlphaFoldDB" id="A0A2M8KT51"/>
<dbReference type="Proteomes" id="UP000229554">
    <property type="component" value="Unassembled WGS sequence"/>
</dbReference>
<proteinExistence type="inferred from homology"/>
<evidence type="ECO:0000256" key="7">
    <source>
        <dbReference type="ARBA" id="ARBA00023014"/>
    </source>
</evidence>
<gene>
    <name evidence="11" type="ORF">COU88_01375</name>
</gene>
<name>A0A2M8KT51_9BACT</name>
<dbReference type="Pfam" id="PF00730">
    <property type="entry name" value="HhH-GPD"/>
    <property type="match status" value="1"/>
</dbReference>
<evidence type="ECO:0000256" key="5">
    <source>
        <dbReference type="ARBA" id="ARBA00022801"/>
    </source>
</evidence>
<dbReference type="PANTHER" id="PTHR42944:SF1">
    <property type="entry name" value="ADENINE DNA GLYCOSYLASE"/>
    <property type="match status" value="1"/>
</dbReference>
<evidence type="ECO:0000256" key="3">
    <source>
        <dbReference type="ARBA" id="ARBA00022723"/>
    </source>
</evidence>
<comment type="cofactor">
    <cofactor evidence="1">
        <name>[4Fe-4S] cluster</name>
        <dbReference type="ChEBI" id="CHEBI:49883"/>
    </cofactor>
</comment>
<dbReference type="InterPro" id="IPR003265">
    <property type="entry name" value="HhH-GPD_domain"/>
</dbReference>
<keyword evidence="4" id="KW-0227">DNA damage</keyword>
<dbReference type="PROSITE" id="PS01155">
    <property type="entry name" value="ENDONUCLEASE_III_2"/>
    <property type="match status" value="1"/>
</dbReference>
<evidence type="ECO:0000256" key="4">
    <source>
        <dbReference type="ARBA" id="ARBA00022763"/>
    </source>
</evidence>
<keyword evidence="5" id="KW-0378">Hydrolase</keyword>
<protein>
    <submittedName>
        <fullName evidence="11">Endonuclease III</fullName>
    </submittedName>
</protein>
<dbReference type="SUPFAM" id="SSF48150">
    <property type="entry name" value="DNA-glycosylase"/>
    <property type="match status" value="1"/>
</dbReference>
<dbReference type="InterPro" id="IPR004036">
    <property type="entry name" value="Endonuclease-III-like_CS2"/>
</dbReference>
<keyword evidence="8" id="KW-0234">DNA repair</keyword>
<dbReference type="GO" id="GO:0004519">
    <property type="term" value="F:endonuclease activity"/>
    <property type="evidence" value="ECO:0007669"/>
    <property type="project" value="UniProtKB-KW"/>
</dbReference>
<keyword evidence="11" id="KW-0255">Endonuclease</keyword>
<evidence type="ECO:0000256" key="8">
    <source>
        <dbReference type="ARBA" id="ARBA00023204"/>
    </source>
</evidence>
<dbReference type="GO" id="GO:0034039">
    <property type="term" value="F:8-oxo-7,8-dihydroguanine DNA N-glycosylase activity"/>
    <property type="evidence" value="ECO:0007669"/>
    <property type="project" value="TreeGrafter"/>
</dbReference>
<feature type="domain" description="HhH-GPD" evidence="10">
    <location>
        <begin position="38"/>
        <end position="186"/>
    </location>
</feature>
<comment type="caution">
    <text evidence="11">The sequence shown here is derived from an EMBL/GenBank/DDBJ whole genome shotgun (WGS) entry which is preliminary data.</text>
</comment>
<dbReference type="GO" id="GO:0032357">
    <property type="term" value="F:oxidized purine DNA binding"/>
    <property type="evidence" value="ECO:0007669"/>
    <property type="project" value="TreeGrafter"/>
</dbReference>
<dbReference type="GO" id="GO:0046872">
    <property type="term" value="F:metal ion binding"/>
    <property type="evidence" value="ECO:0007669"/>
    <property type="project" value="UniProtKB-KW"/>
</dbReference>
<sequence length="271" mass="31581">MRHSVFQKMILNYYALNGRDLPWRRTQDPYSIMVSEIMLQQTQVERVVVKYTTFLATFPTLSDLAHAALADVLIAWQGLGYNRRAKYLHQTAQVVEKKYGGTIPSSIAHLCDLPGIGYTTACAMMVYAWNNPCAFVETNIRTVFLHHFFSEKLEISDADILKIVTQTVYNENPREWYWALMDYGSMLKREKRVNNSSSKHFTKQSRFIGSNRQIRGAIITFLIKNKKIRFENLHTIFHEDKIRIENIAQKLIKEGLIVLEKRHLLLPKKNI</sequence>